<dbReference type="EMBL" id="HG994364">
    <property type="protein sequence ID" value="CAF2328349.1"/>
    <property type="molecule type" value="Genomic_DNA"/>
</dbReference>
<evidence type="ECO:0000313" key="2">
    <source>
        <dbReference type="EMBL" id="CAF2328349.1"/>
    </source>
</evidence>
<feature type="chain" id="PRO_5032593780" evidence="1">
    <location>
        <begin position="22"/>
        <end position="53"/>
    </location>
</feature>
<sequence length="53" mass="5640">MGLLEWMIEVEILCFLGGALTTCRNEVAGIGTSGNGCKSVSTKGEMTRTLRCT</sequence>
<accession>A0A817BEX6</accession>
<proteinExistence type="predicted"/>
<organism evidence="2">
    <name type="scientific">Brassica napus</name>
    <name type="common">Rape</name>
    <dbReference type="NCBI Taxonomy" id="3708"/>
    <lineage>
        <taxon>Eukaryota</taxon>
        <taxon>Viridiplantae</taxon>
        <taxon>Streptophyta</taxon>
        <taxon>Embryophyta</taxon>
        <taxon>Tracheophyta</taxon>
        <taxon>Spermatophyta</taxon>
        <taxon>Magnoliopsida</taxon>
        <taxon>eudicotyledons</taxon>
        <taxon>Gunneridae</taxon>
        <taxon>Pentapetalae</taxon>
        <taxon>rosids</taxon>
        <taxon>malvids</taxon>
        <taxon>Brassicales</taxon>
        <taxon>Brassicaceae</taxon>
        <taxon>Brassiceae</taxon>
        <taxon>Brassica</taxon>
    </lineage>
</organism>
<keyword evidence="1" id="KW-0732">Signal</keyword>
<feature type="signal peptide" evidence="1">
    <location>
        <begin position="1"/>
        <end position="21"/>
    </location>
</feature>
<reference evidence="2" key="1">
    <citation type="submission" date="2021-01" db="EMBL/GenBank/DDBJ databases">
        <authorList>
            <consortium name="Genoscope - CEA"/>
            <person name="William W."/>
        </authorList>
    </citation>
    <scope>NUCLEOTIDE SEQUENCE</scope>
</reference>
<dbReference type="Proteomes" id="UP001295469">
    <property type="component" value="Chromosome A10"/>
</dbReference>
<dbReference type="AlphaFoldDB" id="A0A817BEX6"/>
<name>A0A817BEX6_BRANA</name>
<evidence type="ECO:0000256" key="1">
    <source>
        <dbReference type="SAM" id="SignalP"/>
    </source>
</evidence>
<protein>
    <submittedName>
        <fullName evidence="2">(rape) hypothetical protein</fullName>
    </submittedName>
</protein>
<gene>
    <name evidence="2" type="ORF">DARMORV10_A10P12890.1</name>
</gene>